<dbReference type="Gene3D" id="2.160.20.10">
    <property type="entry name" value="Single-stranded right-handed beta-helix, Pectin lyase-like"/>
    <property type="match status" value="1"/>
</dbReference>
<name>A0A2R4CEG5_9BURK</name>
<protein>
    <recommendedName>
        <fullName evidence="4">Right handed beta helix domain-containing protein</fullName>
    </recommendedName>
</protein>
<evidence type="ECO:0000313" key="2">
    <source>
        <dbReference type="EMBL" id="AVR98015.1"/>
    </source>
</evidence>
<dbReference type="InterPro" id="IPR011050">
    <property type="entry name" value="Pectin_lyase_fold/virulence"/>
</dbReference>
<reference evidence="2 3" key="1">
    <citation type="submission" date="2018-03" db="EMBL/GenBank/DDBJ databases">
        <title>Massilia armeniaca sp. nov., isolated from desert soil.</title>
        <authorList>
            <person name="Huang H."/>
            <person name="Ren M."/>
        </authorList>
    </citation>
    <scope>NUCLEOTIDE SEQUENCE [LARGE SCALE GENOMIC DNA]</scope>
    <source>
        <strain evidence="2 3">ZMN-3</strain>
    </source>
</reference>
<accession>A0A2R4CEG5</accession>
<feature type="compositionally biased region" description="Polar residues" evidence="1">
    <location>
        <begin position="274"/>
        <end position="295"/>
    </location>
</feature>
<proteinExistence type="predicted"/>
<dbReference type="SUPFAM" id="SSF51126">
    <property type="entry name" value="Pectin lyase-like"/>
    <property type="match status" value="1"/>
</dbReference>
<evidence type="ECO:0000256" key="1">
    <source>
        <dbReference type="SAM" id="MobiDB-lite"/>
    </source>
</evidence>
<evidence type="ECO:0008006" key="4">
    <source>
        <dbReference type="Google" id="ProtNLM"/>
    </source>
</evidence>
<dbReference type="EMBL" id="CP028324">
    <property type="protein sequence ID" value="AVR98015.1"/>
    <property type="molecule type" value="Genomic_DNA"/>
</dbReference>
<gene>
    <name evidence="2" type="ORF">C9I28_22020</name>
</gene>
<dbReference type="RefSeq" id="WP_181259188.1">
    <property type="nucleotide sequence ID" value="NZ_CP028324.1"/>
</dbReference>
<dbReference type="Proteomes" id="UP000240505">
    <property type="component" value="Chromosome"/>
</dbReference>
<dbReference type="InterPro" id="IPR012334">
    <property type="entry name" value="Pectin_lyas_fold"/>
</dbReference>
<dbReference type="KEGG" id="masz:C9I28_22020"/>
<feature type="region of interest" description="Disordered" evidence="1">
    <location>
        <begin position="270"/>
        <end position="295"/>
    </location>
</feature>
<dbReference type="AlphaFoldDB" id="A0A2R4CEG5"/>
<organism evidence="2 3">
    <name type="scientific">Pseudoduganella armeniaca</name>
    <dbReference type="NCBI Taxonomy" id="2072590"/>
    <lineage>
        <taxon>Bacteria</taxon>
        <taxon>Pseudomonadati</taxon>
        <taxon>Pseudomonadota</taxon>
        <taxon>Betaproteobacteria</taxon>
        <taxon>Burkholderiales</taxon>
        <taxon>Oxalobacteraceae</taxon>
        <taxon>Telluria group</taxon>
        <taxon>Pseudoduganella</taxon>
    </lineage>
</organism>
<evidence type="ECO:0000313" key="3">
    <source>
        <dbReference type="Proteomes" id="UP000240505"/>
    </source>
</evidence>
<sequence length="295" mass="32026">MRSGQELLIPEGSYRFLSPISLPANKIIRFTARGELSFGARDGIIVQNRHQVDIFKLHGATWSDTPVYDNYVGSGITLVNAYHSDVKVHWIDGFRNGIKLTGQGKNGSQYNKVEFDSLVHNDVGVLLATESDGEPNWVNENTFTGGRIAGRTGLATEKGSGQIDAFNGNKFYNFGFEGLENGVDVDFFYNNIFIAPRVEQVVEPFKFGAKAFENIILANALYESAFVSNGKVGNPGARTLLLGRLLVPSGSASGVINISDSTGRFLSIMRDPNPGTTSESKSRTLPLSSLPNVSP</sequence>
<keyword evidence="3" id="KW-1185">Reference proteome</keyword>